<dbReference type="EMBL" id="OY731405">
    <property type="protein sequence ID" value="CAJ1972479.1"/>
    <property type="molecule type" value="Genomic_DNA"/>
</dbReference>
<keyword evidence="3" id="KW-1185">Reference proteome</keyword>
<gene>
    <name evidence="2" type="ORF">AYBTSS11_LOCUS24528</name>
</gene>
<evidence type="ECO:0000313" key="2">
    <source>
        <dbReference type="EMBL" id="CAJ1972479.1"/>
    </source>
</evidence>
<proteinExistence type="predicted"/>
<accession>A0AA86TEL1</accession>
<organism evidence="2 3">
    <name type="scientific">Sphenostylis stenocarpa</name>
    <dbReference type="NCBI Taxonomy" id="92480"/>
    <lineage>
        <taxon>Eukaryota</taxon>
        <taxon>Viridiplantae</taxon>
        <taxon>Streptophyta</taxon>
        <taxon>Embryophyta</taxon>
        <taxon>Tracheophyta</taxon>
        <taxon>Spermatophyta</taxon>
        <taxon>Magnoliopsida</taxon>
        <taxon>eudicotyledons</taxon>
        <taxon>Gunneridae</taxon>
        <taxon>Pentapetalae</taxon>
        <taxon>rosids</taxon>
        <taxon>fabids</taxon>
        <taxon>Fabales</taxon>
        <taxon>Fabaceae</taxon>
        <taxon>Papilionoideae</taxon>
        <taxon>50 kb inversion clade</taxon>
        <taxon>NPAAA clade</taxon>
        <taxon>indigoferoid/millettioid clade</taxon>
        <taxon>Phaseoleae</taxon>
        <taxon>Sphenostylis</taxon>
    </lineage>
</organism>
<dbReference type="Gramene" id="rna-AYBTSS11_LOCUS24528">
    <property type="protein sequence ID" value="CAJ1972479.1"/>
    <property type="gene ID" value="gene-AYBTSS11_LOCUS24528"/>
</dbReference>
<name>A0AA86TEL1_9FABA</name>
<evidence type="ECO:0000313" key="3">
    <source>
        <dbReference type="Proteomes" id="UP001189624"/>
    </source>
</evidence>
<sequence length="221" mass="24589">MVKKVGYMGIGVTRWHLGPHSQLTFASPTSNSPPASYSLLRPISHAPLLLLTTPTTTYLGRTTPITTHTHHKHESNHPSHARFSVVPPPSHPRQSPGSPSPSVTLICFGSVVVFGLRFCLMPQSGLCCSTLWLSDFVGLTVVRPGFVKGEGDASKMTLLRESEFNFRGSILVFEGNEVRYTGERKSGKKSGKERESEWRGQLVEKNEYDKYKFVLRFPFLS</sequence>
<feature type="region of interest" description="Disordered" evidence="1">
    <location>
        <begin position="61"/>
        <end position="99"/>
    </location>
</feature>
<dbReference type="AlphaFoldDB" id="A0AA86TEL1"/>
<reference evidence="2" key="1">
    <citation type="submission" date="2023-10" db="EMBL/GenBank/DDBJ databases">
        <authorList>
            <person name="Domelevo Entfellner J.-B."/>
        </authorList>
    </citation>
    <scope>NUCLEOTIDE SEQUENCE</scope>
</reference>
<evidence type="ECO:0000256" key="1">
    <source>
        <dbReference type="SAM" id="MobiDB-lite"/>
    </source>
</evidence>
<protein>
    <submittedName>
        <fullName evidence="2">Uncharacterized protein</fullName>
    </submittedName>
</protein>
<dbReference type="Proteomes" id="UP001189624">
    <property type="component" value="Chromosome 8"/>
</dbReference>